<feature type="domain" description="PARP catalytic" evidence="18">
    <location>
        <begin position="558"/>
        <end position="784"/>
    </location>
</feature>
<proteinExistence type="inferred from homology"/>
<feature type="domain" description="WGR" evidence="20">
    <location>
        <begin position="306"/>
        <end position="403"/>
    </location>
</feature>
<keyword evidence="10 15" id="KW-0520">NAD</keyword>
<dbReference type="FunFam" id="2.20.140.10:FF:000001">
    <property type="entry name" value="Poly [ADP-ribose] polymerase"/>
    <property type="match status" value="1"/>
</dbReference>
<dbReference type="InterPro" id="IPR004102">
    <property type="entry name" value="Poly(ADP-ribose)pol_reg_dom"/>
</dbReference>
<comment type="subcellular location">
    <subcellularLocation>
        <location evidence="1">Nucleus</location>
    </subcellularLocation>
</comment>
<dbReference type="GO" id="GO:0016779">
    <property type="term" value="F:nucleotidyltransferase activity"/>
    <property type="evidence" value="ECO:0007669"/>
    <property type="project" value="UniProtKB-KW"/>
</dbReference>
<dbReference type="Pfam" id="PF00644">
    <property type="entry name" value="PARP"/>
    <property type="match status" value="1"/>
</dbReference>
<evidence type="ECO:0000259" key="17">
    <source>
        <dbReference type="PROSITE" id="PS50918"/>
    </source>
</evidence>
<evidence type="ECO:0000256" key="9">
    <source>
        <dbReference type="ARBA" id="ARBA00022833"/>
    </source>
</evidence>
<dbReference type="Gene3D" id="2.20.140.10">
    <property type="entry name" value="WGR domain"/>
    <property type="match status" value="1"/>
</dbReference>
<name>A0A3M7RF07_BRAPC</name>
<dbReference type="Pfam" id="PF02877">
    <property type="entry name" value="PARP_reg"/>
    <property type="match status" value="1"/>
</dbReference>
<organism evidence="21 22">
    <name type="scientific">Brachionus plicatilis</name>
    <name type="common">Marine rotifer</name>
    <name type="synonym">Brachionus muelleri</name>
    <dbReference type="NCBI Taxonomy" id="10195"/>
    <lineage>
        <taxon>Eukaryota</taxon>
        <taxon>Metazoa</taxon>
        <taxon>Spiralia</taxon>
        <taxon>Gnathifera</taxon>
        <taxon>Rotifera</taxon>
        <taxon>Eurotatoria</taxon>
        <taxon>Monogononta</taxon>
        <taxon>Pseudotrocha</taxon>
        <taxon>Ploima</taxon>
        <taxon>Brachionidae</taxon>
        <taxon>Brachionus</taxon>
    </lineage>
</organism>
<dbReference type="GO" id="GO:0006302">
    <property type="term" value="P:double-strand break repair"/>
    <property type="evidence" value="ECO:0007669"/>
    <property type="project" value="TreeGrafter"/>
</dbReference>
<keyword evidence="2 15" id="KW-0328">Glycosyltransferase</keyword>
<evidence type="ECO:0000256" key="15">
    <source>
        <dbReference type="RuleBase" id="RU362114"/>
    </source>
</evidence>
<dbReference type="InterPro" id="IPR037197">
    <property type="entry name" value="WWE_dom_sf"/>
</dbReference>
<dbReference type="PROSITE" id="PS51059">
    <property type="entry name" value="PARP_CATALYTIC"/>
    <property type="match status" value="1"/>
</dbReference>
<dbReference type="InterPro" id="IPR050800">
    <property type="entry name" value="ARTD/PARP"/>
</dbReference>
<evidence type="ECO:0000259" key="19">
    <source>
        <dbReference type="PROSITE" id="PS51060"/>
    </source>
</evidence>
<dbReference type="SUPFAM" id="SSF142921">
    <property type="entry name" value="WGR domain-like"/>
    <property type="match status" value="1"/>
</dbReference>
<dbReference type="InterPro" id="IPR012317">
    <property type="entry name" value="Poly(ADP-ribose)pol_cat_dom"/>
</dbReference>
<evidence type="ECO:0000313" key="22">
    <source>
        <dbReference type="Proteomes" id="UP000276133"/>
    </source>
</evidence>
<keyword evidence="5" id="KW-0479">Metal-binding</keyword>
<keyword evidence="9" id="KW-0862">Zinc</keyword>
<dbReference type="EC" id="2.4.2.-" evidence="15"/>
<evidence type="ECO:0000256" key="4">
    <source>
        <dbReference type="ARBA" id="ARBA00022695"/>
    </source>
</evidence>
<dbReference type="GO" id="GO:0005730">
    <property type="term" value="C:nucleolus"/>
    <property type="evidence" value="ECO:0007669"/>
    <property type="project" value="TreeGrafter"/>
</dbReference>
<dbReference type="InterPro" id="IPR036616">
    <property type="entry name" value="Poly(ADP-ribose)pol_reg_dom_sf"/>
</dbReference>
<dbReference type="SUPFAM" id="SSF117839">
    <property type="entry name" value="WWE domain"/>
    <property type="match status" value="1"/>
</dbReference>
<dbReference type="Gene3D" id="3.90.228.10">
    <property type="match status" value="1"/>
</dbReference>
<keyword evidence="6" id="KW-0677">Repeat</keyword>
<keyword evidence="11" id="KW-0238">DNA-binding</keyword>
<evidence type="ECO:0000256" key="2">
    <source>
        <dbReference type="ARBA" id="ARBA00022676"/>
    </source>
</evidence>
<feature type="domain" description="WWE" evidence="17">
    <location>
        <begin position="1"/>
        <end position="79"/>
    </location>
</feature>
<keyword evidence="3 15" id="KW-0808">Transferase</keyword>
<protein>
    <recommendedName>
        <fullName evidence="15">Poly [ADP-ribose] polymerase</fullName>
        <shortName evidence="15">PARP</shortName>
        <ecNumber evidence="15">2.4.2.-</ecNumber>
    </recommendedName>
</protein>
<evidence type="ECO:0000256" key="13">
    <source>
        <dbReference type="ARBA" id="ARBA00024347"/>
    </source>
</evidence>
<dbReference type="PANTHER" id="PTHR10459:SF60">
    <property type="entry name" value="POLY [ADP-RIBOSE] POLYMERASE 2"/>
    <property type="match status" value="1"/>
</dbReference>
<evidence type="ECO:0000256" key="6">
    <source>
        <dbReference type="ARBA" id="ARBA00022737"/>
    </source>
</evidence>
<dbReference type="SUPFAM" id="SSF47587">
    <property type="entry name" value="Domain of poly(ADP-ribose) polymerase"/>
    <property type="match status" value="1"/>
</dbReference>
<comment type="catalytic activity">
    <reaction evidence="14">
        <text>NAD(+) + (ADP-D-ribosyl)n-acceptor = nicotinamide + (ADP-D-ribosyl)n+1-acceptor + H(+).</text>
        <dbReference type="EC" id="2.4.2.30"/>
    </reaction>
</comment>
<dbReference type="Pfam" id="PF02825">
    <property type="entry name" value="WWE"/>
    <property type="match status" value="1"/>
</dbReference>
<dbReference type="PROSITE" id="PS50918">
    <property type="entry name" value="WWE"/>
    <property type="match status" value="2"/>
</dbReference>
<dbReference type="STRING" id="10195.A0A3M7RF07"/>
<feature type="compositionally biased region" description="Acidic residues" evidence="16">
    <location>
        <begin position="244"/>
        <end position="261"/>
    </location>
</feature>
<dbReference type="PROSITE" id="PS51977">
    <property type="entry name" value="WGR"/>
    <property type="match status" value="1"/>
</dbReference>
<dbReference type="GO" id="GO:0070212">
    <property type="term" value="P:protein poly-ADP-ribosylation"/>
    <property type="evidence" value="ECO:0007669"/>
    <property type="project" value="TreeGrafter"/>
</dbReference>
<evidence type="ECO:0000256" key="8">
    <source>
        <dbReference type="ARBA" id="ARBA00022771"/>
    </source>
</evidence>
<gene>
    <name evidence="21" type="ORF">BpHYR1_032962</name>
</gene>
<dbReference type="PROSITE" id="PS51060">
    <property type="entry name" value="PARP_ALPHA_HD"/>
    <property type="match status" value="1"/>
</dbReference>
<keyword evidence="7" id="KW-0013">ADP-ribosylation</keyword>
<dbReference type="Proteomes" id="UP000276133">
    <property type="component" value="Unassembled WGS sequence"/>
</dbReference>
<accession>A0A3M7RF07</accession>
<dbReference type="Gene3D" id="1.20.142.10">
    <property type="entry name" value="Poly(ADP-ribose) polymerase, regulatory domain"/>
    <property type="match status" value="1"/>
</dbReference>
<keyword evidence="4" id="KW-0548">Nucleotidyltransferase</keyword>
<evidence type="ECO:0000259" key="18">
    <source>
        <dbReference type="PROSITE" id="PS51059"/>
    </source>
</evidence>
<feature type="domain" description="WWE" evidence="17">
    <location>
        <begin position="85"/>
        <end position="170"/>
    </location>
</feature>
<dbReference type="GO" id="GO:0008270">
    <property type="term" value="F:zinc ion binding"/>
    <property type="evidence" value="ECO:0007669"/>
    <property type="project" value="UniProtKB-KW"/>
</dbReference>
<feature type="domain" description="PARP alpha-helical" evidence="19">
    <location>
        <begin position="433"/>
        <end position="551"/>
    </location>
</feature>
<dbReference type="GO" id="GO:0003950">
    <property type="term" value="F:NAD+ poly-ADP-ribosyltransferase activity"/>
    <property type="evidence" value="ECO:0007669"/>
    <property type="project" value="UniProtKB-UniRule"/>
</dbReference>
<evidence type="ECO:0000256" key="7">
    <source>
        <dbReference type="ARBA" id="ARBA00022765"/>
    </source>
</evidence>
<evidence type="ECO:0000313" key="21">
    <source>
        <dbReference type="EMBL" id="RNA22029.1"/>
    </source>
</evidence>
<dbReference type="SMART" id="SM00773">
    <property type="entry name" value="WGR"/>
    <property type="match status" value="1"/>
</dbReference>
<reference evidence="21 22" key="1">
    <citation type="journal article" date="2018" name="Sci. Rep.">
        <title>Genomic signatures of local adaptation to the degree of environmental predictability in rotifers.</title>
        <authorList>
            <person name="Franch-Gras L."/>
            <person name="Hahn C."/>
            <person name="Garcia-Roger E.M."/>
            <person name="Carmona M.J."/>
            <person name="Serra M."/>
            <person name="Gomez A."/>
        </authorList>
    </citation>
    <scope>NUCLEOTIDE SEQUENCE [LARGE SCALE GENOMIC DNA]</scope>
    <source>
        <strain evidence="21">HYR1</strain>
    </source>
</reference>
<dbReference type="Pfam" id="PF05406">
    <property type="entry name" value="WGR"/>
    <property type="match status" value="1"/>
</dbReference>
<sequence length="784" mass="91598">MNFNFRWEWLNSSQDQKTGKIIYEWTLFDDKIKKILTDAFDKNMTKTQYDIGGTYFEAFLDSRSMQKNKKTGYERKIRMCISQDKDDAEGDTDKNWYTWQWLNEDNIWLSFSPYKIFKLEKDYLNFMNNNSNSSNILKINFTDLNKTYVFDFQQMTQTNEKSKYKRKIKRVASDITNSYELKTENIGGRSLRKRSSINYNESKQCVKSEPVNQDSDCEKQSESFIDDCKNDSDFEIEKLKEESDFSDQENENESENESENDEPIKKKRKSCAKSASKNEEENTFKTIKYTGDIPLDEKFTETVGFEYKIYREGDVIYDCMLNQTNLQYNNNKYYLIQLIEKIKNKEYLVWMRWGRVGKAGQFSVQNFGNDLNQAKDVFAKKFFDKTKNEWEDKETFEKYPGKYDLVYKDYDSIKTEIEESENKKIEPKKEVPPSQLDQKVQDILDLICNISEMESVLKEMKYDSKRAPLGKLSKSQIKAGYSVLKEIEDLLKNSKSSNNQYVELSNSFYTRIPHDFGMKVPTLINTSQKLREKLKLLELLEDVEVAVSILNKKTHDENPIDKHYEQLNCSLKPLDHNDKMFSIIEQYIANTHAPTHNTYKLKLLDVFEAEKPSEKEKFVDHGNRMLLWHGSRLTNWAGILSQGLRIAPPEAPVTGYMFGKGCYFADCSSKSANYCYPTSTKNVGILSLSEVSLGNFNELKQADNNADKLPKGKVSTKGVGRSQPDKSEWITLEDGCIVPCGKLKCAIDKKDLTLYSLLYNEYIVYNVDQIKLRYLVKIQFDFDE</sequence>
<evidence type="ECO:0000256" key="12">
    <source>
        <dbReference type="ARBA" id="ARBA00023242"/>
    </source>
</evidence>
<dbReference type="OrthoDB" id="429950at2759"/>
<dbReference type="InterPro" id="IPR008893">
    <property type="entry name" value="WGR_domain"/>
</dbReference>
<feature type="region of interest" description="Disordered" evidence="16">
    <location>
        <begin position="240"/>
        <end position="273"/>
    </location>
</feature>
<evidence type="ECO:0000256" key="14">
    <source>
        <dbReference type="ARBA" id="ARBA00033987"/>
    </source>
</evidence>
<dbReference type="AlphaFoldDB" id="A0A3M7RF07"/>
<keyword evidence="12" id="KW-0539">Nucleus</keyword>
<evidence type="ECO:0000256" key="11">
    <source>
        <dbReference type="ARBA" id="ARBA00023125"/>
    </source>
</evidence>
<dbReference type="CDD" id="cd01437">
    <property type="entry name" value="parp_like"/>
    <property type="match status" value="1"/>
</dbReference>
<keyword evidence="22" id="KW-1185">Reference proteome</keyword>
<evidence type="ECO:0000256" key="3">
    <source>
        <dbReference type="ARBA" id="ARBA00022679"/>
    </source>
</evidence>
<dbReference type="GO" id="GO:1990404">
    <property type="term" value="F:NAD+-protein mono-ADP-ribosyltransferase activity"/>
    <property type="evidence" value="ECO:0007669"/>
    <property type="project" value="TreeGrafter"/>
</dbReference>
<evidence type="ECO:0000256" key="5">
    <source>
        <dbReference type="ARBA" id="ARBA00022723"/>
    </source>
</evidence>
<dbReference type="PANTHER" id="PTHR10459">
    <property type="entry name" value="DNA LIGASE"/>
    <property type="match status" value="1"/>
</dbReference>
<evidence type="ECO:0000259" key="20">
    <source>
        <dbReference type="PROSITE" id="PS51977"/>
    </source>
</evidence>
<dbReference type="EMBL" id="REGN01003547">
    <property type="protein sequence ID" value="RNA22029.1"/>
    <property type="molecule type" value="Genomic_DNA"/>
</dbReference>
<dbReference type="SUPFAM" id="SSF56399">
    <property type="entry name" value="ADP-ribosylation"/>
    <property type="match status" value="1"/>
</dbReference>
<keyword evidence="8" id="KW-0863">Zinc-finger</keyword>
<comment type="caution">
    <text evidence="21">The sequence shown here is derived from an EMBL/GenBank/DDBJ whole genome shotgun (WGS) entry which is preliminary data.</text>
</comment>
<evidence type="ECO:0000256" key="16">
    <source>
        <dbReference type="SAM" id="MobiDB-lite"/>
    </source>
</evidence>
<dbReference type="Gene3D" id="3.30.720.50">
    <property type="match status" value="1"/>
</dbReference>
<evidence type="ECO:0000256" key="1">
    <source>
        <dbReference type="ARBA" id="ARBA00004123"/>
    </source>
</evidence>
<dbReference type="InterPro" id="IPR036930">
    <property type="entry name" value="WGR_dom_sf"/>
</dbReference>
<dbReference type="InterPro" id="IPR004170">
    <property type="entry name" value="WWE_dom"/>
</dbReference>
<dbReference type="GO" id="GO:0003677">
    <property type="term" value="F:DNA binding"/>
    <property type="evidence" value="ECO:0007669"/>
    <property type="project" value="UniProtKB-KW"/>
</dbReference>
<dbReference type="FunFam" id="1.20.142.10:FF:000001">
    <property type="entry name" value="Poly [ADP-ribose] polymerase"/>
    <property type="match status" value="1"/>
</dbReference>
<dbReference type="CDD" id="cd08003">
    <property type="entry name" value="WGR_PARP2_like"/>
    <property type="match status" value="1"/>
</dbReference>
<evidence type="ECO:0000256" key="10">
    <source>
        <dbReference type="ARBA" id="ARBA00023027"/>
    </source>
</evidence>
<dbReference type="FunFam" id="3.90.228.10:FF:000002">
    <property type="entry name" value="Poly [ADP-ribose] polymerase"/>
    <property type="match status" value="1"/>
</dbReference>
<comment type="similarity">
    <text evidence="13">Belongs to the ARTD/PARP family.</text>
</comment>